<evidence type="ECO:0000313" key="3">
    <source>
        <dbReference type="Proteomes" id="UP000600365"/>
    </source>
</evidence>
<feature type="region of interest" description="Disordered" evidence="1">
    <location>
        <begin position="1"/>
        <end position="76"/>
    </location>
</feature>
<gene>
    <name evidence="2" type="ORF">GCM10011579_095670</name>
</gene>
<comment type="caution">
    <text evidence="2">The sequence shown here is derived from an EMBL/GenBank/DDBJ whole genome shotgun (WGS) entry which is preliminary data.</text>
</comment>
<organism evidence="2 3">
    <name type="scientific">Streptomyces albiflavescens</name>
    <dbReference type="NCBI Taxonomy" id="1623582"/>
    <lineage>
        <taxon>Bacteria</taxon>
        <taxon>Bacillati</taxon>
        <taxon>Actinomycetota</taxon>
        <taxon>Actinomycetes</taxon>
        <taxon>Kitasatosporales</taxon>
        <taxon>Streptomycetaceae</taxon>
        <taxon>Streptomyces</taxon>
    </lineage>
</organism>
<dbReference type="Proteomes" id="UP000600365">
    <property type="component" value="Unassembled WGS sequence"/>
</dbReference>
<reference evidence="2 3" key="1">
    <citation type="journal article" date="2014" name="Int. J. Syst. Evol. Microbiol.">
        <title>Complete genome sequence of Corynebacterium casei LMG S-19264T (=DSM 44701T), isolated from a smear-ripened cheese.</title>
        <authorList>
            <consortium name="US DOE Joint Genome Institute (JGI-PGF)"/>
            <person name="Walter F."/>
            <person name="Albersmeier A."/>
            <person name="Kalinowski J."/>
            <person name="Ruckert C."/>
        </authorList>
    </citation>
    <scope>NUCLEOTIDE SEQUENCE [LARGE SCALE GENOMIC DNA]</scope>
    <source>
        <strain evidence="2 3">CGMCC 4.7111</strain>
    </source>
</reference>
<accession>A0A918DA93</accession>
<evidence type="ECO:0000313" key="2">
    <source>
        <dbReference type="EMBL" id="GGN95280.1"/>
    </source>
</evidence>
<keyword evidence="3" id="KW-1185">Reference proteome</keyword>
<dbReference type="RefSeq" id="WP_189192457.1">
    <property type="nucleotide sequence ID" value="NZ_BMMM01000032.1"/>
</dbReference>
<dbReference type="AlphaFoldDB" id="A0A918DA93"/>
<proteinExistence type="predicted"/>
<name>A0A918DA93_9ACTN</name>
<evidence type="ECO:0000256" key="1">
    <source>
        <dbReference type="SAM" id="MobiDB-lite"/>
    </source>
</evidence>
<protein>
    <submittedName>
        <fullName evidence="2">Uncharacterized protein</fullName>
    </submittedName>
</protein>
<dbReference type="EMBL" id="BMMM01000032">
    <property type="protein sequence ID" value="GGN95280.1"/>
    <property type="molecule type" value="Genomic_DNA"/>
</dbReference>
<sequence length="76" mass="8268">MRAPAASASDLATDPKSGTDLRPADRSLPVGQHRRSHQLPGQIRPPRHHGAVPARHTSGQWRLPDRPQSDGLPLET</sequence>